<organism evidence="15 16">
    <name type="scientific">Halopseudomonas salina</name>
    <dbReference type="NCBI Taxonomy" id="1323744"/>
    <lineage>
        <taxon>Bacteria</taxon>
        <taxon>Pseudomonadati</taxon>
        <taxon>Pseudomonadota</taxon>
        <taxon>Gammaproteobacteria</taxon>
        <taxon>Pseudomonadales</taxon>
        <taxon>Pseudomonadaceae</taxon>
        <taxon>Halopseudomonas</taxon>
    </lineage>
</organism>
<evidence type="ECO:0000259" key="14">
    <source>
        <dbReference type="Pfam" id="PF12769"/>
    </source>
</evidence>
<keyword evidence="8" id="KW-1278">Translocase</keyword>
<feature type="transmembrane region" description="Helical" evidence="13">
    <location>
        <begin position="44"/>
        <end position="61"/>
    </location>
</feature>
<accession>A0ABQ1PTH1</accession>
<feature type="domain" description="NAD(P) transhydrogenase alpha subunit C-terminal" evidence="14">
    <location>
        <begin position="13"/>
        <end position="95"/>
    </location>
</feature>
<gene>
    <name evidence="15" type="primary">pntAB</name>
    <name evidence="15" type="ORF">GCM10007418_23140</name>
</gene>
<keyword evidence="10" id="KW-0520">NAD</keyword>
<evidence type="ECO:0000256" key="2">
    <source>
        <dbReference type="ARBA" id="ARBA00004429"/>
    </source>
</evidence>
<evidence type="ECO:0000256" key="3">
    <source>
        <dbReference type="ARBA" id="ARBA00012943"/>
    </source>
</evidence>
<keyword evidence="9 13" id="KW-1133">Transmembrane helix</keyword>
<dbReference type="EMBL" id="BMFF01000004">
    <property type="protein sequence ID" value="GGD03383.1"/>
    <property type="molecule type" value="Genomic_DNA"/>
</dbReference>
<evidence type="ECO:0000256" key="7">
    <source>
        <dbReference type="ARBA" id="ARBA00022857"/>
    </source>
</evidence>
<dbReference type="EC" id="7.1.1.1" evidence="3"/>
<feature type="transmembrane region" description="Helical" evidence="13">
    <location>
        <begin position="6"/>
        <end position="24"/>
    </location>
</feature>
<name>A0ABQ1PTH1_9GAMM</name>
<feature type="transmembrane region" description="Helical" evidence="13">
    <location>
        <begin position="67"/>
        <end position="86"/>
    </location>
</feature>
<dbReference type="InterPro" id="IPR024605">
    <property type="entry name" value="NADP_transhyd_a_C"/>
</dbReference>
<dbReference type="RefSeq" id="WP_150276877.1">
    <property type="nucleotide sequence ID" value="NZ_BMFF01000004.1"/>
</dbReference>
<dbReference type="PANTHER" id="PTHR10160">
    <property type="entry name" value="NAD(P) TRANSHYDROGENASE"/>
    <property type="match status" value="1"/>
</dbReference>
<evidence type="ECO:0000256" key="4">
    <source>
        <dbReference type="ARBA" id="ARBA00022475"/>
    </source>
</evidence>
<dbReference type="Pfam" id="PF12769">
    <property type="entry name" value="PNTB_4TM"/>
    <property type="match status" value="1"/>
</dbReference>
<evidence type="ECO:0000256" key="8">
    <source>
        <dbReference type="ARBA" id="ARBA00022967"/>
    </source>
</evidence>
<evidence type="ECO:0000256" key="10">
    <source>
        <dbReference type="ARBA" id="ARBA00023027"/>
    </source>
</evidence>
<evidence type="ECO:0000256" key="9">
    <source>
        <dbReference type="ARBA" id="ARBA00022989"/>
    </source>
</evidence>
<reference evidence="16" key="1">
    <citation type="journal article" date="2019" name="Int. J. Syst. Evol. Microbiol.">
        <title>The Global Catalogue of Microorganisms (GCM) 10K type strain sequencing project: providing services to taxonomists for standard genome sequencing and annotation.</title>
        <authorList>
            <consortium name="The Broad Institute Genomics Platform"/>
            <consortium name="The Broad Institute Genome Sequencing Center for Infectious Disease"/>
            <person name="Wu L."/>
            <person name="Ma J."/>
        </authorList>
    </citation>
    <scope>NUCLEOTIDE SEQUENCE [LARGE SCALE GENOMIC DNA]</scope>
    <source>
        <strain evidence="16">CGMCC 1.12482</strain>
    </source>
</reference>
<evidence type="ECO:0000313" key="15">
    <source>
        <dbReference type="EMBL" id="GGD03383.1"/>
    </source>
</evidence>
<comment type="subcellular location">
    <subcellularLocation>
        <location evidence="2">Cell inner membrane</location>
        <topology evidence="2">Multi-pass membrane protein</topology>
    </subcellularLocation>
</comment>
<keyword evidence="5" id="KW-0997">Cell inner membrane</keyword>
<sequence>MDATTTITGFVALYIFMLAAFTGYEIIGRVPAILHTPLMSGSNFIHGIVVVGAMWALLNASTPLEQVIGFFGVLLGAGNAAGGYVVTERMLQMFKSSDKRADKTTSTDKE</sequence>
<protein>
    <recommendedName>
        <fullName evidence="3">proton-translocating NAD(P)(+) transhydrogenase</fullName>
        <ecNumber evidence="3">7.1.1.1</ecNumber>
    </recommendedName>
</protein>
<comment type="catalytic activity">
    <reaction evidence="12">
        <text>NAD(+) + NADPH + H(+)(in) = NADH + NADP(+) + H(+)(out)</text>
        <dbReference type="Rhea" id="RHEA:47992"/>
        <dbReference type="ChEBI" id="CHEBI:15378"/>
        <dbReference type="ChEBI" id="CHEBI:57540"/>
        <dbReference type="ChEBI" id="CHEBI:57783"/>
        <dbReference type="ChEBI" id="CHEBI:57945"/>
        <dbReference type="ChEBI" id="CHEBI:58349"/>
        <dbReference type="EC" id="7.1.1.1"/>
    </reaction>
</comment>
<evidence type="ECO:0000256" key="12">
    <source>
        <dbReference type="ARBA" id="ARBA00048202"/>
    </source>
</evidence>
<keyword evidence="4" id="KW-1003">Cell membrane</keyword>
<dbReference type="Proteomes" id="UP000638188">
    <property type="component" value="Unassembled WGS sequence"/>
</dbReference>
<evidence type="ECO:0000256" key="1">
    <source>
        <dbReference type="ARBA" id="ARBA00003943"/>
    </source>
</evidence>
<evidence type="ECO:0000256" key="13">
    <source>
        <dbReference type="SAM" id="Phobius"/>
    </source>
</evidence>
<keyword evidence="7" id="KW-0521">NADP</keyword>
<evidence type="ECO:0000256" key="6">
    <source>
        <dbReference type="ARBA" id="ARBA00022692"/>
    </source>
</evidence>
<dbReference type="PANTHER" id="PTHR10160:SF19">
    <property type="entry name" value="PROTON-TRANSLOCATING NAD(P)(+) TRANSHYDROGENASE"/>
    <property type="match status" value="1"/>
</dbReference>
<evidence type="ECO:0000256" key="11">
    <source>
        <dbReference type="ARBA" id="ARBA00023136"/>
    </source>
</evidence>
<comment type="caution">
    <text evidence="15">The sequence shown here is derived from an EMBL/GenBank/DDBJ whole genome shotgun (WGS) entry which is preliminary data.</text>
</comment>
<evidence type="ECO:0000256" key="5">
    <source>
        <dbReference type="ARBA" id="ARBA00022519"/>
    </source>
</evidence>
<keyword evidence="11 13" id="KW-0472">Membrane</keyword>
<proteinExistence type="predicted"/>
<comment type="function">
    <text evidence="1">The transhydrogenation between NADH and NADP is coupled to respiration and ATP hydrolysis and functions as a proton pump across the membrane.</text>
</comment>
<evidence type="ECO:0000313" key="16">
    <source>
        <dbReference type="Proteomes" id="UP000638188"/>
    </source>
</evidence>
<keyword evidence="16" id="KW-1185">Reference proteome</keyword>
<keyword evidence="6 13" id="KW-0812">Transmembrane</keyword>